<keyword evidence="1" id="KW-0678">Repressor</keyword>
<dbReference type="GO" id="GO:0003677">
    <property type="term" value="F:DNA binding"/>
    <property type="evidence" value="ECO:0007669"/>
    <property type="project" value="UniProtKB-UniRule"/>
</dbReference>
<organism evidence="5 6">
    <name type="scientific">Lysinibacillus xylanilyticus</name>
    <dbReference type="NCBI Taxonomy" id="582475"/>
    <lineage>
        <taxon>Bacteria</taxon>
        <taxon>Bacillati</taxon>
        <taxon>Bacillota</taxon>
        <taxon>Bacilli</taxon>
        <taxon>Bacillales</taxon>
        <taxon>Bacillaceae</taxon>
        <taxon>Lysinibacillus</taxon>
    </lineage>
</organism>
<dbReference type="PANTHER" id="PTHR43479">
    <property type="entry name" value="ACREF/ENVCD OPERON REPRESSOR-RELATED"/>
    <property type="match status" value="1"/>
</dbReference>
<dbReference type="Pfam" id="PF00440">
    <property type="entry name" value="TetR_N"/>
    <property type="match status" value="1"/>
</dbReference>
<accession>A0A2M9Q141</accession>
<name>A0A2M9Q141_9BACI</name>
<evidence type="ECO:0000256" key="3">
    <source>
        <dbReference type="PROSITE-ProRule" id="PRU00335"/>
    </source>
</evidence>
<comment type="caution">
    <text evidence="5">The sequence shown here is derived from an EMBL/GenBank/DDBJ whole genome shotgun (WGS) entry which is preliminary data.</text>
</comment>
<evidence type="ECO:0000313" key="6">
    <source>
        <dbReference type="Proteomes" id="UP000232101"/>
    </source>
</evidence>
<dbReference type="STRING" id="582475.ACZ11_13190"/>
<dbReference type="EMBL" id="PHQY01000662">
    <property type="protein sequence ID" value="PJO41794.1"/>
    <property type="molecule type" value="Genomic_DNA"/>
</dbReference>
<dbReference type="SUPFAM" id="SSF46689">
    <property type="entry name" value="Homeodomain-like"/>
    <property type="match status" value="1"/>
</dbReference>
<reference evidence="5 6" key="1">
    <citation type="submission" date="2017-11" db="EMBL/GenBank/DDBJ databases">
        <title>Bacterial isolate from king chilli rhizosphere.</title>
        <authorList>
            <person name="Takhelmayum P."/>
            <person name="Sarangthem I."/>
        </authorList>
    </citation>
    <scope>NUCLEOTIDE SEQUENCE [LARGE SCALE GENOMIC DNA]</scope>
    <source>
        <strain evidence="6">t26</strain>
    </source>
</reference>
<protein>
    <recommendedName>
        <fullName evidence="4">HTH tetR-type domain-containing protein</fullName>
    </recommendedName>
</protein>
<evidence type="ECO:0000259" key="4">
    <source>
        <dbReference type="PROSITE" id="PS50977"/>
    </source>
</evidence>
<evidence type="ECO:0000313" key="5">
    <source>
        <dbReference type="EMBL" id="PJO41794.1"/>
    </source>
</evidence>
<gene>
    <name evidence="5" type="ORF">CWD94_19905</name>
</gene>
<dbReference type="InterPro" id="IPR009057">
    <property type="entry name" value="Homeodomain-like_sf"/>
</dbReference>
<sequence length="247" mass="28073">MTIKGKMVMIKMTIVSFLCLEVKIVPKVSREYVKEKKKSILEAAIGVCKVKPLYDISMRDIIKASGVSQGGIYRYYSDLDEILIEVINQVNVNADYKHIIDEITDTSNSPTKTIIKLFNFLGEYMKENVSTVGKIQFELTILFANNPDREKKILSSIYENESGQYFMQQIFHSIDKGISSGCFKLEISIEDLSTFIMTSIDGIVRDVVLQKCYGVFSNEHVQFDEIRLMNTLCKSVLLLLGTKEGED</sequence>
<evidence type="ECO:0000256" key="1">
    <source>
        <dbReference type="ARBA" id="ARBA00022491"/>
    </source>
</evidence>
<dbReference type="InterPro" id="IPR050624">
    <property type="entry name" value="HTH-type_Tx_Regulator"/>
</dbReference>
<dbReference type="PROSITE" id="PS50977">
    <property type="entry name" value="HTH_TETR_2"/>
    <property type="match status" value="1"/>
</dbReference>
<dbReference type="Gene3D" id="1.10.357.10">
    <property type="entry name" value="Tetracycline Repressor, domain 2"/>
    <property type="match status" value="1"/>
</dbReference>
<dbReference type="AlphaFoldDB" id="A0A2M9Q141"/>
<dbReference type="Gene3D" id="1.10.10.60">
    <property type="entry name" value="Homeodomain-like"/>
    <property type="match status" value="1"/>
</dbReference>
<dbReference type="InterPro" id="IPR001647">
    <property type="entry name" value="HTH_TetR"/>
</dbReference>
<keyword evidence="2 3" id="KW-0238">DNA-binding</keyword>
<feature type="DNA-binding region" description="H-T-H motif" evidence="3">
    <location>
        <begin position="57"/>
        <end position="76"/>
    </location>
</feature>
<feature type="domain" description="HTH tetR-type" evidence="4">
    <location>
        <begin position="34"/>
        <end position="94"/>
    </location>
</feature>
<dbReference type="Proteomes" id="UP000232101">
    <property type="component" value="Unassembled WGS sequence"/>
</dbReference>
<evidence type="ECO:0000256" key="2">
    <source>
        <dbReference type="ARBA" id="ARBA00023125"/>
    </source>
</evidence>
<dbReference type="PANTHER" id="PTHR43479:SF11">
    <property type="entry name" value="ACREF_ENVCD OPERON REPRESSOR-RELATED"/>
    <property type="match status" value="1"/>
</dbReference>
<proteinExistence type="predicted"/>